<proteinExistence type="predicted"/>
<dbReference type="AlphaFoldDB" id="A0A212ALF6"/>
<dbReference type="EMBL" id="NIPV01000026">
    <property type="protein sequence ID" value="OWJ76434.1"/>
    <property type="molecule type" value="Genomic_DNA"/>
</dbReference>
<protein>
    <submittedName>
        <fullName evidence="3">Uncharacterized protein</fullName>
    </submittedName>
</protein>
<evidence type="ECO:0000313" key="2">
    <source>
        <dbReference type="EMBL" id="OWJ76434.1"/>
    </source>
</evidence>
<keyword evidence="1" id="KW-0472">Membrane</keyword>
<keyword evidence="1" id="KW-1133">Transmembrane helix</keyword>
<reference evidence="4 5" key="1">
    <citation type="submission" date="2016-11" db="EMBL/GenBank/DDBJ databases">
        <title>Comparison of Traditional DNA-DNA Hybridization with In Silico Genomic Analysis.</title>
        <authorList>
            <person name="Nicholson A.C."/>
            <person name="Sammons S."/>
            <person name="Humrighouse B.W."/>
            <person name="Graziano J."/>
            <person name="Lasker B."/>
            <person name="Whitney A.M."/>
            <person name="Mcquiston J.R."/>
        </authorList>
    </citation>
    <scope>NUCLEOTIDE SEQUENCE [LARGE SCALE GENOMIC DNA]</scope>
    <source>
        <strain evidence="2 5">H1892</strain>
        <strain evidence="3 4">H2381</strain>
    </source>
</reference>
<feature type="transmembrane region" description="Helical" evidence="1">
    <location>
        <begin position="6"/>
        <end position="28"/>
    </location>
</feature>
<accession>A0A212ALF6</accession>
<dbReference type="Proteomes" id="UP000196640">
    <property type="component" value="Unassembled WGS sequence"/>
</dbReference>
<gene>
    <name evidence="3" type="ORF">CDV52_15315</name>
    <name evidence="2" type="ORF">CDV53_07835</name>
</gene>
<name>A0A212ALF6_9RHOB</name>
<evidence type="ECO:0000313" key="5">
    <source>
        <dbReference type="Proteomes" id="UP000214673"/>
    </source>
</evidence>
<organism evidence="3 4">
    <name type="scientific">Haematobacter missouriensis</name>
    <dbReference type="NCBI Taxonomy" id="366616"/>
    <lineage>
        <taxon>Bacteria</taxon>
        <taxon>Pseudomonadati</taxon>
        <taxon>Pseudomonadota</taxon>
        <taxon>Alphaproteobacteria</taxon>
        <taxon>Rhodobacterales</taxon>
        <taxon>Paracoccaceae</taxon>
        <taxon>Haematobacter</taxon>
    </lineage>
</organism>
<sequence>MGRDALSILFSMVVYAGYGLLLTAAMALSESGKKALGRLRQDKLENGETYVTGDRNGRRRRFFLKVAGQKRRHRARQPRVLRLE</sequence>
<dbReference type="Proteomes" id="UP000214673">
    <property type="component" value="Unassembled WGS sequence"/>
</dbReference>
<evidence type="ECO:0000313" key="4">
    <source>
        <dbReference type="Proteomes" id="UP000196640"/>
    </source>
</evidence>
<evidence type="ECO:0000313" key="3">
    <source>
        <dbReference type="EMBL" id="OWJ82295.1"/>
    </source>
</evidence>
<dbReference type="EMBL" id="NIPX01000028">
    <property type="protein sequence ID" value="OWJ82295.1"/>
    <property type="molecule type" value="Genomic_DNA"/>
</dbReference>
<keyword evidence="5" id="KW-1185">Reference proteome</keyword>
<comment type="caution">
    <text evidence="3">The sequence shown here is derived from an EMBL/GenBank/DDBJ whole genome shotgun (WGS) entry which is preliminary data.</text>
</comment>
<evidence type="ECO:0000256" key="1">
    <source>
        <dbReference type="SAM" id="Phobius"/>
    </source>
</evidence>
<keyword evidence="1" id="KW-0812">Transmembrane</keyword>